<feature type="domain" description="RNase H type-1" evidence="1">
    <location>
        <begin position="124"/>
        <end position="288"/>
    </location>
</feature>
<dbReference type="GO" id="GO:0004523">
    <property type="term" value="F:RNA-DNA hybrid ribonuclease activity"/>
    <property type="evidence" value="ECO:0007669"/>
    <property type="project" value="InterPro"/>
</dbReference>
<dbReference type="InterPro" id="IPR012337">
    <property type="entry name" value="RNaseH-like_sf"/>
</dbReference>
<dbReference type="Gene3D" id="3.30.420.10">
    <property type="entry name" value="Ribonuclease H-like superfamily/Ribonuclease H"/>
    <property type="match status" value="1"/>
</dbReference>
<name>A0AAD6D5V6_9EURO</name>
<dbReference type="EMBL" id="JAQIZZ010000002">
    <property type="protein sequence ID" value="KAJ5553178.1"/>
    <property type="molecule type" value="Genomic_DNA"/>
</dbReference>
<dbReference type="InterPro" id="IPR002156">
    <property type="entry name" value="RNaseH_domain"/>
</dbReference>
<protein>
    <recommendedName>
        <fullName evidence="1">RNase H type-1 domain-containing protein</fullName>
    </recommendedName>
</protein>
<gene>
    <name evidence="2" type="ORF">N7494_002556</name>
</gene>
<organism evidence="2 3">
    <name type="scientific">Penicillium frequentans</name>
    <dbReference type="NCBI Taxonomy" id="3151616"/>
    <lineage>
        <taxon>Eukaryota</taxon>
        <taxon>Fungi</taxon>
        <taxon>Dikarya</taxon>
        <taxon>Ascomycota</taxon>
        <taxon>Pezizomycotina</taxon>
        <taxon>Eurotiomycetes</taxon>
        <taxon>Eurotiomycetidae</taxon>
        <taxon>Eurotiales</taxon>
        <taxon>Aspergillaceae</taxon>
        <taxon>Penicillium</taxon>
    </lineage>
</organism>
<dbReference type="AlphaFoldDB" id="A0AAD6D5V6"/>
<dbReference type="SUPFAM" id="SSF53098">
    <property type="entry name" value="Ribonuclease H-like"/>
    <property type="match status" value="1"/>
</dbReference>
<proteinExistence type="predicted"/>
<comment type="caution">
    <text evidence="2">The sequence shown here is derived from an EMBL/GenBank/DDBJ whole genome shotgun (WGS) entry which is preliminary data.</text>
</comment>
<evidence type="ECO:0000313" key="2">
    <source>
        <dbReference type="EMBL" id="KAJ5553178.1"/>
    </source>
</evidence>
<keyword evidence="3" id="KW-1185">Reference proteome</keyword>
<dbReference type="Proteomes" id="UP001220324">
    <property type="component" value="Unassembled WGS sequence"/>
</dbReference>
<reference evidence="2 3" key="1">
    <citation type="journal article" date="2023" name="IMA Fungus">
        <title>Comparative genomic study of the Penicillium genus elucidates a diverse pangenome and 15 lateral gene transfer events.</title>
        <authorList>
            <person name="Petersen C."/>
            <person name="Sorensen T."/>
            <person name="Nielsen M.R."/>
            <person name="Sondergaard T.E."/>
            <person name="Sorensen J.L."/>
            <person name="Fitzpatrick D.A."/>
            <person name="Frisvad J.C."/>
            <person name="Nielsen K.L."/>
        </authorList>
    </citation>
    <scope>NUCLEOTIDE SEQUENCE [LARGE SCALE GENOMIC DNA]</scope>
    <source>
        <strain evidence="2 3">IBT 35679</strain>
    </source>
</reference>
<dbReference type="GO" id="GO:0003676">
    <property type="term" value="F:nucleic acid binding"/>
    <property type="evidence" value="ECO:0007669"/>
    <property type="project" value="InterPro"/>
</dbReference>
<dbReference type="PROSITE" id="PS50879">
    <property type="entry name" value="RNASE_H_1"/>
    <property type="match status" value="1"/>
</dbReference>
<dbReference type="Pfam" id="PF00075">
    <property type="entry name" value="RNase_H"/>
    <property type="match status" value="1"/>
</dbReference>
<dbReference type="InterPro" id="IPR036397">
    <property type="entry name" value="RNaseH_sf"/>
</dbReference>
<sequence length="288" mass="32666">MDEQVIKSIPIIKVDNIVKGNRPRGLKARKKRTTQKTPNLVVNTPGCGVGHHPPLLPSYDERCGLEDNKENNNDRLTPSRIFSPALYPDYFKPEDITVEWGYWRFLACPTANVKCSDCGNFPFHLGCLVVSIDGECFTKLPNELQPRCAMAVFFGHGSGHNRVTKIKETPNTAQVALLKACISALIEVINVCDVDKPKHGDEYAHPLHTLVIQTDSPYIYQGVTEWMPKWKANGWKNSRGRAIANESLWRLVDLWVRHLEPTVAVQFWLVPRELNSVTHEMTKWALEN</sequence>
<evidence type="ECO:0000259" key="1">
    <source>
        <dbReference type="PROSITE" id="PS50879"/>
    </source>
</evidence>
<evidence type="ECO:0000313" key="3">
    <source>
        <dbReference type="Proteomes" id="UP001220324"/>
    </source>
</evidence>
<accession>A0AAD6D5V6</accession>